<protein>
    <submittedName>
        <fullName evidence="1">Uncharacterized protein</fullName>
    </submittedName>
</protein>
<evidence type="ECO:0000313" key="1">
    <source>
        <dbReference type="EMBL" id="KZS01936.1"/>
    </source>
</evidence>
<name>A0A164J3R4_9CRUS</name>
<comment type="caution">
    <text evidence="1">The sequence shown here is derived from an EMBL/GenBank/DDBJ whole genome shotgun (WGS) entry which is preliminary data.</text>
</comment>
<dbReference type="PANTHER" id="PTHR33198">
    <property type="entry name" value="ANK_REP_REGION DOMAIN-CONTAINING PROTEIN-RELATED"/>
    <property type="match status" value="1"/>
</dbReference>
<dbReference type="Proteomes" id="UP000076858">
    <property type="component" value="Unassembled WGS sequence"/>
</dbReference>
<proteinExistence type="predicted"/>
<sequence>CNLALEWEQWRTQFEWFITATRKGEKDEDVLVGVLLSLLGREGLKIYGTFVFATPGDDKKIKAVLDRFSDYFQPLKSEVFDRFRFHKRHQKPGEPFDAWLVELWSMVKSCNYGTEAMVNSILRDQIVLGWRVILLGRRSIQLSQILSPPEAVHAVKDKLSHERHQHRHHKTSGQQHSVFGGCPNCGHKHAKGNCSANSITCY</sequence>
<keyword evidence="2" id="KW-1185">Reference proteome</keyword>
<organism evidence="1 2">
    <name type="scientific">Daphnia magna</name>
    <dbReference type="NCBI Taxonomy" id="35525"/>
    <lineage>
        <taxon>Eukaryota</taxon>
        <taxon>Metazoa</taxon>
        <taxon>Ecdysozoa</taxon>
        <taxon>Arthropoda</taxon>
        <taxon>Crustacea</taxon>
        <taxon>Branchiopoda</taxon>
        <taxon>Diplostraca</taxon>
        <taxon>Cladocera</taxon>
        <taxon>Anomopoda</taxon>
        <taxon>Daphniidae</taxon>
        <taxon>Daphnia</taxon>
    </lineage>
</organism>
<evidence type="ECO:0000313" key="2">
    <source>
        <dbReference type="Proteomes" id="UP000076858"/>
    </source>
</evidence>
<reference evidence="1 2" key="1">
    <citation type="submission" date="2016-03" db="EMBL/GenBank/DDBJ databases">
        <title>EvidentialGene: Evidence-directed Construction of Genes on Genomes.</title>
        <authorList>
            <person name="Gilbert D.G."/>
            <person name="Choi J.-H."/>
            <person name="Mockaitis K."/>
            <person name="Colbourne J."/>
            <person name="Pfrender M."/>
        </authorList>
    </citation>
    <scope>NUCLEOTIDE SEQUENCE [LARGE SCALE GENOMIC DNA]</scope>
    <source>
        <strain evidence="1 2">Xinb3</strain>
        <tissue evidence="1">Complete organism</tissue>
    </source>
</reference>
<dbReference type="PANTHER" id="PTHR33198:SF20">
    <property type="entry name" value="RETROTRANSPOSON GAG DOMAIN-CONTAINING PROTEIN"/>
    <property type="match status" value="1"/>
</dbReference>
<accession>A0A164J3R4</accession>
<gene>
    <name evidence="1" type="ORF">APZ42_001234</name>
</gene>
<dbReference type="STRING" id="35525.A0A164J3R4"/>
<dbReference type="AlphaFoldDB" id="A0A164J3R4"/>
<feature type="non-terminal residue" evidence="1">
    <location>
        <position position="1"/>
    </location>
</feature>
<dbReference type="EMBL" id="LRGB01005796">
    <property type="protein sequence ID" value="KZS01936.1"/>
    <property type="molecule type" value="Genomic_DNA"/>
</dbReference>